<comment type="similarity">
    <text evidence="7">Belongs to the binding-protein-dependent transport system permease family.</text>
</comment>
<sequence>MATDTAASPPPPDAPASAADPPSLPWRVWRHHLFVKVRKSVVVVFVVANVTFFLARAMPGDPIDVMAGRLTQGGMSMDEARVIATNSLAFDPDAPLWRQWWDFFVGLVTLDLGNTITRPAVGVAEAIAAYLPWTLFSIGVGTVVSIVLGLSLGMVMAYRRNRFLDHALSVAASVLGAVPNYLIAMLLVVGGGLYLGWFDPVALRGTVSPGVTPGFTAEFVGDAFYHAGLPILTYVLAIVGTWMLVMKASTTEVLGEDYVTVARARGLRDGRIAFAYVGRNAVLPLVAQIAISFGTLVGGAVFVERVLVYKGVGGLLLDAVNYRDYPLLQGLLIIVTACVVAANLVADLLYSRLDPRISDQGAATP</sequence>
<evidence type="ECO:0000313" key="11">
    <source>
        <dbReference type="Proteomes" id="UP000572051"/>
    </source>
</evidence>
<dbReference type="Proteomes" id="UP000572051">
    <property type="component" value="Unassembled WGS sequence"/>
</dbReference>
<evidence type="ECO:0000256" key="1">
    <source>
        <dbReference type="ARBA" id="ARBA00004651"/>
    </source>
</evidence>
<dbReference type="RefSeq" id="WP_179822132.1">
    <property type="nucleotide sequence ID" value="NZ_JACCFS010000001.1"/>
</dbReference>
<evidence type="ECO:0000256" key="6">
    <source>
        <dbReference type="ARBA" id="ARBA00023136"/>
    </source>
</evidence>
<keyword evidence="5 7" id="KW-1133">Transmembrane helix</keyword>
<feature type="transmembrane region" description="Helical" evidence="7">
    <location>
        <begin position="327"/>
        <end position="350"/>
    </location>
</feature>
<keyword evidence="6 7" id="KW-0472">Membrane</keyword>
<feature type="transmembrane region" description="Helical" evidence="7">
    <location>
        <begin position="40"/>
        <end position="58"/>
    </location>
</feature>
<evidence type="ECO:0000256" key="4">
    <source>
        <dbReference type="ARBA" id="ARBA00022692"/>
    </source>
</evidence>
<feature type="transmembrane region" description="Helical" evidence="7">
    <location>
        <begin position="223"/>
        <end position="245"/>
    </location>
</feature>
<feature type="transmembrane region" description="Helical" evidence="7">
    <location>
        <begin position="135"/>
        <end position="158"/>
    </location>
</feature>
<feature type="transmembrane region" description="Helical" evidence="7">
    <location>
        <begin position="170"/>
        <end position="197"/>
    </location>
</feature>
<dbReference type="SUPFAM" id="SSF161098">
    <property type="entry name" value="MetI-like"/>
    <property type="match status" value="1"/>
</dbReference>
<reference evidence="10 11" key="1">
    <citation type="submission" date="2020-07" db="EMBL/GenBank/DDBJ databases">
        <title>Sequencing the genomes of 1000 actinobacteria strains.</title>
        <authorList>
            <person name="Klenk H.-P."/>
        </authorList>
    </citation>
    <scope>NUCLEOTIDE SEQUENCE [LARGE SCALE GENOMIC DNA]</scope>
    <source>
        <strain evidence="10 11">DSM 44442</strain>
    </source>
</reference>
<dbReference type="Pfam" id="PF00528">
    <property type="entry name" value="BPD_transp_1"/>
    <property type="match status" value="1"/>
</dbReference>
<keyword evidence="11" id="KW-1185">Reference proteome</keyword>
<dbReference type="InterPro" id="IPR045621">
    <property type="entry name" value="BPD_transp_1_N"/>
</dbReference>
<dbReference type="InterPro" id="IPR035906">
    <property type="entry name" value="MetI-like_sf"/>
</dbReference>
<accession>A0A7Z0EM25</accession>
<evidence type="ECO:0000256" key="5">
    <source>
        <dbReference type="ARBA" id="ARBA00022989"/>
    </source>
</evidence>
<evidence type="ECO:0000256" key="8">
    <source>
        <dbReference type="SAM" id="MobiDB-lite"/>
    </source>
</evidence>
<dbReference type="AlphaFoldDB" id="A0A7Z0EM25"/>
<dbReference type="Gene3D" id="1.10.3720.10">
    <property type="entry name" value="MetI-like"/>
    <property type="match status" value="1"/>
</dbReference>
<keyword evidence="4 7" id="KW-0812">Transmembrane</keyword>
<evidence type="ECO:0000259" key="9">
    <source>
        <dbReference type="PROSITE" id="PS50928"/>
    </source>
</evidence>
<dbReference type="GO" id="GO:0005886">
    <property type="term" value="C:plasma membrane"/>
    <property type="evidence" value="ECO:0007669"/>
    <property type="project" value="UniProtKB-SubCell"/>
</dbReference>
<evidence type="ECO:0000313" key="10">
    <source>
        <dbReference type="EMBL" id="NYJ33778.1"/>
    </source>
</evidence>
<keyword evidence="3" id="KW-1003">Cell membrane</keyword>
<evidence type="ECO:0000256" key="3">
    <source>
        <dbReference type="ARBA" id="ARBA00022475"/>
    </source>
</evidence>
<gene>
    <name evidence="10" type="ORF">HNR10_001659</name>
</gene>
<feature type="region of interest" description="Disordered" evidence="8">
    <location>
        <begin position="1"/>
        <end position="21"/>
    </location>
</feature>
<dbReference type="EMBL" id="JACCFS010000001">
    <property type="protein sequence ID" value="NYJ33778.1"/>
    <property type="molecule type" value="Genomic_DNA"/>
</dbReference>
<feature type="transmembrane region" description="Helical" evidence="7">
    <location>
        <begin position="281"/>
        <end position="307"/>
    </location>
</feature>
<evidence type="ECO:0000256" key="2">
    <source>
        <dbReference type="ARBA" id="ARBA00022448"/>
    </source>
</evidence>
<dbReference type="InterPro" id="IPR000515">
    <property type="entry name" value="MetI-like"/>
</dbReference>
<name>A0A7Z0EM25_9ACTN</name>
<evidence type="ECO:0000256" key="7">
    <source>
        <dbReference type="RuleBase" id="RU363032"/>
    </source>
</evidence>
<dbReference type="GO" id="GO:0055085">
    <property type="term" value="P:transmembrane transport"/>
    <property type="evidence" value="ECO:0007669"/>
    <property type="project" value="InterPro"/>
</dbReference>
<comment type="caution">
    <text evidence="10">The sequence shown here is derived from an EMBL/GenBank/DDBJ whole genome shotgun (WGS) entry which is preliminary data.</text>
</comment>
<dbReference type="PANTHER" id="PTHR43376">
    <property type="entry name" value="OLIGOPEPTIDE TRANSPORT SYSTEM PERMEASE PROTEIN"/>
    <property type="match status" value="1"/>
</dbReference>
<dbReference type="PANTHER" id="PTHR43376:SF1">
    <property type="entry name" value="OLIGOPEPTIDE TRANSPORT SYSTEM PERMEASE PROTEIN"/>
    <property type="match status" value="1"/>
</dbReference>
<comment type="subcellular location">
    <subcellularLocation>
        <location evidence="1 7">Cell membrane</location>
        <topology evidence="1 7">Multi-pass membrane protein</topology>
    </subcellularLocation>
</comment>
<organism evidence="10 11">
    <name type="scientific">Nocardiopsis aegyptia</name>
    <dbReference type="NCBI Taxonomy" id="220378"/>
    <lineage>
        <taxon>Bacteria</taxon>
        <taxon>Bacillati</taxon>
        <taxon>Actinomycetota</taxon>
        <taxon>Actinomycetes</taxon>
        <taxon>Streptosporangiales</taxon>
        <taxon>Nocardiopsidaceae</taxon>
        <taxon>Nocardiopsis</taxon>
    </lineage>
</organism>
<feature type="domain" description="ABC transmembrane type-1" evidence="9">
    <location>
        <begin position="131"/>
        <end position="346"/>
    </location>
</feature>
<proteinExistence type="inferred from homology"/>
<keyword evidence="2 7" id="KW-0813">Transport</keyword>
<dbReference type="PROSITE" id="PS50928">
    <property type="entry name" value="ABC_TM1"/>
    <property type="match status" value="1"/>
</dbReference>
<protein>
    <submittedName>
        <fullName evidence="10">Peptide/nickel transport system permease protein</fullName>
    </submittedName>
</protein>
<dbReference type="Pfam" id="PF19300">
    <property type="entry name" value="BPD_transp_1_N"/>
    <property type="match status" value="1"/>
</dbReference>
<dbReference type="CDD" id="cd06261">
    <property type="entry name" value="TM_PBP2"/>
    <property type="match status" value="1"/>
</dbReference>